<evidence type="ECO:0000256" key="1">
    <source>
        <dbReference type="SAM" id="Phobius"/>
    </source>
</evidence>
<keyword evidence="1" id="KW-1133">Transmembrane helix</keyword>
<keyword evidence="1" id="KW-0472">Membrane</keyword>
<accession>A0ABV1QT28</accession>
<feature type="transmembrane region" description="Helical" evidence="1">
    <location>
        <begin position="25"/>
        <end position="50"/>
    </location>
</feature>
<dbReference type="InterPro" id="IPR018770">
    <property type="entry name" value="ChloroindolylP_hydrolase"/>
</dbReference>
<keyword evidence="3" id="KW-1185">Reference proteome</keyword>
<dbReference type="Pfam" id="PF10112">
    <property type="entry name" value="Halogen_Hydrol"/>
    <property type="match status" value="1"/>
</dbReference>
<evidence type="ECO:0000313" key="2">
    <source>
        <dbReference type="EMBL" id="MER2252453.1"/>
    </source>
</evidence>
<dbReference type="Proteomes" id="UP001480955">
    <property type="component" value="Unassembled WGS sequence"/>
</dbReference>
<organism evidence="2 3">
    <name type="scientific">Methylorubrum podarium</name>
    <dbReference type="NCBI Taxonomy" id="200476"/>
    <lineage>
        <taxon>Bacteria</taxon>
        <taxon>Pseudomonadati</taxon>
        <taxon>Pseudomonadota</taxon>
        <taxon>Alphaproteobacteria</taxon>
        <taxon>Hyphomicrobiales</taxon>
        <taxon>Methylobacteriaceae</taxon>
        <taxon>Methylorubrum</taxon>
    </lineage>
</organism>
<evidence type="ECO:0000313" key="3">
    <source>
        <dbReference type="Proteomes" id="UP001480955"/>
    </source>
</evidence>
<name>A0ABV1QT28_9HYPH</name>
<keyword evidence="1" id="KW-0812">Transmembrane</keyword>
<comment type="caution">
    <text evidence="2">The sequence shown here is derived from an EMBL/GenBank/DDBJ whole genome shotgun (WGS) entry which is preliminary data.</text>
</comment>
<dbReference type="RefSeq" id="WP_350396742.1">
    <property type="nucleotide sequence ID" value="NZ_JBELQE010000110.1"/>
</dbReference>
<dbReference type="EMBL" id="JBELQE010000110">
    <property type="protein sequence ID" value="MER2252453.1"/>
    <property type="molecule type" value="Genomic_DNA"/>
</dbReference>
<proteinExistence type="predicted"/>
<gene>
    <name evidence="2" type="ORF">ABS772_21240</name>
</gene>
<reference evidence="2 3" key="1">
    <citation type="submission" date="2024-06" db="EMBL/GenBank/DDBJ databases">
        <authorList>
            <person name="Campbell A.G."/>
        </authorList>
    </citation>
    <scope>NUCLEOTIDE SEQUENCE [LARGE SCALE GENOMIC DNA]</scope>
    <source>
        <strain evidence="2 3">EM12</strain>
    </source>
</reference>
<sequence>MSAGPRFPADPGGRASLWAGLAGGLFAPLATFGFGLPLWASLPGAALVFLGARMALAPRALFDGLDPGSVDAATVALARDVIVAARADLDRLRAAALGLRTREAARHLEHLHGIVRGVLERVEGDPRRMSRVRRLLTYYLPAAVRLGEGLRVLEAAHRPDAARLAAVGAMIARLDTVFARHADRIDGVAVEGLDVELTLLADALRAEEAGAPAVPADREAAP</sequence>
<protein>
    <submittedName>
        <fullName evidence="2">5-bromo-4-chloroindolyl phosphate hydrolysis family protein</fullName>
    </submittedName>
</protein>